<dbReference type="Gene3D" id="2.115.10.10">
    <property type="entry name" value="Tachylectin 2"/>
    <property type="match status" value="1"/>
</dbReference>
<dbReference type="EMBL" id="SLWQ01000003">
    <property type="protein sequence ID" value="TCO41135.1"/>
    <property type="molecule type" value="Genomic_DNA"/>
</dbReference>
<protein>
    <submittedName>
        <fullName evidence="3">MYXO-CTERM domain-containing protein</fullName>
    </submittedName>
</protein>
<keyword evidence="2" id="KW-0732">Signal</keyword>
<dbReference type="OrthoDB" id="5955576at2"/>
<keyword evidence="4" id="KW-1185">Reference proteome</keyword>
<keyword evidence="1" id="KW-0812">Transmembrane</keyword>
<organism evidence="3 4">
    <name type="scientific">Dokdonella fugitiva</name>
    <dbReference type="NCBI Taxonomy" id="328517"/>
    <lineage>
        <taxon>Bacteria</taxon>
        <taxon>Pseudomonadati</taxon>
        <taxon>Pseudomonadota</taxon>
        <taxon>Gammaproteobacteria</taxon>
        <taxon>Lysobacterales</taxon>
        <taxon>Rhodanobacteraceae</taxon>
        <taxon>Dokdonella</taxon>
    </lineage>
</organism>
<keyword evidence="1" id="KW-1133">Transmembrane helix</keyword>
<sequence>MRPLTCVIAAGMLAVAAVPAQAATAYGEAFDTLYRIDLDKHEATRVGAAGRHAGQLIGNISGLAPQDDGVMYAVAGALKLLIALDTSTGEARIVGDLGLSGQGDPNHNDALDLNMTASCDGTLWLVSAIADKLWTVDPANGSATLVGPTGHTITGLVARGGTLYGAGGKGDNTFYRIDRETGAATAIGSFGPELQRWVNSISMSFDETGRLWAVINYVPPEHDNDAIADWSDLATIDPDTGVVHIVGPITGPESLRKVGIKGFTTGAGPCAAGAAPAAAPVGTPLALGVLALLLVAAATLHRRRQPA</sequence>
<dbReference type="Proteomes" id="UP000294862">
    <property type="component" value="Unassembled WGS sequence"/>
</dbReference>
<feature type="chain" id="PRO_5020809777" evidence="2">
    <location>
        <begin position="23"/>
        <end position="307"/>
    </location>
</feature>
<gene>
    <name evidence="3" type="ORF">EV148_10354</name>
</gene>
<comment type="caution">
    <text evidence="3">The sequence shown here is derived from an EMBL/GenBank/DDBJ whole genome shotgun (WGS) entry which is preliminary data.</text>
</comment>
<dbReference type="SUPFAM" id="SSF63829">
    <property type="entry name" value="Calcium-dependent phosphotriesterase"/>
    <property type="match status" value="1"/>
</dbReference>
<dbReference type="AlphaFoldDB" id="A0A4R2IEP2"/>
<proteinExistence type="predicted"/>
<reference evidence="3 4" key="1">
    <citation type="journal article" date="2015" name="Stand. Genomic Sci.">
        <title>Genomic Encyclopedia of Bacterial and Archaeal Type Strains, Phase III: the genomes of soil and plant-associated and newly described type strains.</title>
        <authorList>
            <person name="Whitman W.B."/>
            <person name="Woyke T."/>
            <person name="Klenk H.P."/>
            <person name="Zhou Y."/>
            <person name="Lilburn T.G."/>
            <person name="Beck B.J."/>
            <person name="De Vos P."/>
            <person name="Vandamme P."/>
            <person name="Eisen J.A."/>
            <person name="Garrity G."/>
            <person name="Hugenholtz P."/>
            <person name="Kyrpides N.C."/>
        </authorList>
    </citation>
    <scope>NUCLEOTIDE SEQUENCE [LARGE SCALE GENOMIC DNA]</scope>
    <source>
        <strain evidence="3 4">A3</strain>
    </source>
</reference>
<dbReference type="RefSeq" id="WP_131995719.1">
    <property type="nucleotide sequence ID" value="NZ_SLWQ01000003.1"/>
</dbReference>
<name>A0A4R2IEP2_9GAMM</name>
<keyword evidence="1" id="KW-0472">Membrane</keyword>
<evidence type="ECO:0000313" key="4">
    <source>
        <dbReference type="Proteomes" id="UP000294862"/>
    </source>
</evidence>
<feature type="signal peptide" evidence="2">
    <location>
        <begin position="1"/>
        <end position="22"/>
    </location>
</feature>
<evidence type="ECO:0000256" key="2">
    <source>
        <dbReference type="SAM" id="SignalP"/>
    </source>
</evidence>
<accession>A0A4R2IEP2</accession>
<evidence type="ECO:0000256" key="1">
    <source>
        <dbReference type="SAM" id="Phobius"/>
    </source>
</evidence>
<evidence type="ECO:0000313" key="3">
    <source>
        <dbReference type="EMBL" id="TCO41135.1"/>
    </source>
</evidence>
<feature type="transmembrane region" description="Helical" evidence="1">
    <location>
        <begin position="281"/>
        <end position="300"/>
    </location>
</feature>